<accession>A0A8J7S505</accession>
<gene>
    <name evidence="3" type="ORF">KAJ83_07610</name>
</gene>
<dbReference type="InterPro" id="IPR036761">
    <property type="entry name" value="TTHA0802/YceI-like_sf"/>
</dbReference>
<feature type="signal peptide" evidence="1">
    <location>
        <begin position="1"/>
        <end position="35"/>
    </location>
</feature>
<proteinExistence type="predicted"/>
<dbReference type="AlphaFoldDB" id="A0A8J7S505"/>
<dbReference type="EMBL" id="JAGMWN010000003">
    <property type="protein sequence ID" value="MBP5856869.1"/>
    <property type="molecule type" value="Genomic_DNA"/>
</dbReference>
<feature type="chain" id="PRO_5035276456" evidence="1">
    <location>
        <begin position="36"/>
        <end position="210"/>
    </location>
</feature>
<dbReference type="PANTHER" id="PTHR34406">
    <property type="entry name" value="PROTEIN YCEI"/>
    <property type="match status" value="1"/>
</dbReference>
<protein>
    <submittedName>
        <fullName evidence="3">YceI family protein</fullName>
    </submittedName>
</protein>
<dbReference type="InterPro" id="IPR007372">
    <property type="entry name" value="Lipid/polyisoprenoid-bd_YceI"/>
</dbReference>
<dbReference type="Gene3D" id="2.40.128.110">
    <property type="entry name" value="Lipid/polyisoprenoid-binding, YceI-like"/>
    <property type="match status" value="1"/>
</dbReference>
<dbReference type="SUPFAM" id="SSF101874">
    <property type="entry name" value="YceI-like"/>
    <property type="match status" value="1"/>
</dbReference>
<evidence type="ECO:0000259" key="2">
    <source>
        <dbReference type="SMART" id="SM00867"/>
    </source>
</evidence>
<sequence>MTRLLNRLPRRRARLVTVLALILFAGSAITPDARAEPRSFTLDPAHLHVGFLTEHIGFARTLGVFRDVEGTVVFDEEAPALREIDVTVRTDSVDTGHDARDEHLRSDDFLAVDEYPEMTFTLTEATQTGENTGTITGDLTMRGETHPVSLDVTLNKTGRYPFGDEHYAVGISARGSLKRSDWGMTYGVDNGLVGDRVEIIIEAELIREEE</sequence>
<keyword evidence="4" id="KW-1185">Reference proteome</keyword>
<keyword evidence="1" id="KW-0732">Signal</keyword>
<comment type="caution">
    <text evidence="3">The sequence shown here is derived from an EMBL/GenBank/DDBJ whole genome shotgun (WGS) entry which is preliminary data.</text>
</comment>
<evidence type="ECO:0000313" key="3">
    <source>
        <dbReference type="EMBL" id="MBP5856869.1"/>
    </source>
</evidence>
<dbReference type="Pfam" id="PF04264">
    <property type="entry name" value="YceI"/>
    <property type="match status" value="1"/>
</dbReference>
<evidence type="ECO:0000256" key="1">
    <source>
        <dbReference type="SAM" id="SignalP"/>
    </source>
</evidence>
<dbReference type="SMART" id="SM00867">
    <property type="entry name" value="YceI"/>
    <property type="match status" value="1"/>
</dbReference>
<reference evidence="3" key="1">
    <citation type="submission" date="2021-04" db="EMBL/GenBank/DDBJ databases">
        <authorList>
            <person name="Zhang D.-C."/>
        </authorList>
    </citation>
    <scope>NUCLEOTIDE SEQUENCE</scope>
    <source>
        <strain evidence="3">CGMCC 1.15697</strain>
    </source>
</reference>
<evidence type="ECO:0000313" key="4">
    <source>
        <dbReference type="Proteomes" id="UP000672602"/>
    </source>
</evidence>
<organism evidence="3 4">
    <name type="scientific">Marivibrio halodurans</name>
    <dbReference type="NCBI Taxonomy" id="2039722"/>
    <lineage>
        <taxon>Bacteria</taxon>
        <taxon>Pseudomonadati</taxon>
        <taxon>Pseudomonadota</taxon>
        <taxon>Alphaproteobacteria</taxon>
        <taxon>Rhodospirillales</taxon>
        <taxon>Rhodospirillaceae</taxon>
        <taxon>Marivibrio</taxon>
    </lineage>
</organism>
<name>A0A8J7S505_9PROT</name>
<dbReference type="Proteomes" id="UP000672602">
    <property type="component" value="Unassembled WGS sequence"/>
</dbReference>
<dbReference type="PANTHER" id="PTHR34406:SF1">
    <property type="entry name" value="PROTEIN YCEI"/>
    <property type="match status" value="1"/>
</dbReference>
<feature type="domain" description="Lipid/polyisoprenoid-binding YceI-like" evidence="2">
    <location>
        <begin position="39"/>
        <end position="206"/>
    </location>
</feature>
<dbReference type="RefSeq" id="WP_210681454.1">
    <property type="nucleotide sequence ID" value="NZ_JAGMWN010000003.1"/>
</dbReference>